<reference evidence="3 4" key="1">
    <citation type="submission" date="2014-12" db="EMBL/GenBank/DDBJ databases">
        <authorList>
            <person name="Kuzmanovic N."/>
            <person name="Pulawska J."/>
            <person name="Obradovic A."/>
        </authorList>
    </citation>
    <scope>NUCLEOTIDE SEQUENCE [LARGE SCALE GENOMIC DNA]</scope>
    <source>
        <strain evidence="3 4">KFB 330</strain>
    </source>
</reference>
<keyword evidence="2" id="KW-0812">Transmembrane</keyword>
<evidence type="ECO:0000256" key="2">
    <source>
        <dbReference type="SAM" id="Phobius"/>
    </source>
</evidence>
<sequence>MSGHLEGDIITPAEASNADVIRVERVWQHRHDLELTIPKHRHNRTRMALGAGGLLLGAICVFAYGDLTPANGLDAKEEMASTPLVWEIVAPSTRLRDIVNTAPATNGISETQVASLPHVAIPTKRPLYEPVQSGKPDRSTSTASSSDVMRFDQCKPVCETQDPLVVGTTPAAVPTEATEFESQNPLREAGASALSGAGYVLTQTAALPFTALRLGRDAVIKVSGLD</sequence>
<keyword evidence="4" id="KW-1185">Reference proteome</keyword>
<gene>
    <name evidence="3" type="ORF">RP75_15605</name>
</gene>
<dbReference type="Proteomes" id="UP000032564">
    <property type="component" value="Unassembled WGS sequence"/>
</dbReference>
<evidence type="ECO:0000313" key="4">
    <source>
        <dbReference type="Proteomes" id="UP000032564"/>
    </source>
</evidence>
<name>A0ABR5D652_9HYPH</name>
<proteinExistence type="predicted"/>
<organism evidence="3 4">
    <name type="scientific">Agrobacterium arsenijevicii</name>
    <dbReference type="NCBI Taxonomy" id="1585697"/>
    <lineage>
        <taxon>Bacteria</taxon>
        <taxon>Pseudomonadati</taxon>
        <taxon>Pseudomonadota</taxon>
        <taxon>Alphaproteobacteria</taxon>
        <taxon>Hyphomicrobiales</taxon>
        <taxon>Rhizobiaceae</taxon>
        <taxon>Rhizobium/Agrobacterium group</taxon>
        <taxon>Agrobacterium</taxon>
    </lineage>
</organism>
<dbReference type="RefSeq" id="WP_045019960.1">
    <property type="nucleotide sequence ID" value="NZ_CP166105.1"/>
</dbReference>
<evidence type="ECO:0000256" key="1">
    <source>
        <dbReference type="SAM" id="MobiDB-lite"/>
    </source>
</evidence>
<feature type="transmembrane region" description="Helical" evidence="2">
    <location>
        <begin position="47"/>
        <end position="65"/>
    </location>
</feature>
<comment type="caution">
    <text evidence="3">The sequence shown here is derived from an EMBL/GenBank/DDBJ whole genome shotgun (WGS) entry which is preliminary data.</text>
</comment>
<dbReference type="EMBL" id="JWIT01000009">
    <property type="protein sequence ID" value="KJF72550.1"/>
    <property type="molecule type" value="Genomic_DNA"/>
</dbReference>
<evidence type="ECO:0000313" key="3">
    <source>
        <dbReference type="EMBL" id="KJF72550.1"/>
    </source>
</evidence>
<accession>A0ABR5D652</accession>
<protein>
    <submittedName>
        <fullName evidence="3">Uncharacterized protein</fullName>
    </submittedName>
</protein>
<keyword evidence="2" id="KW-0472">Membrane</keyword>
<keyword evidence="2" id="KW-1133">Transmembrane helix</keyword>
<feature type="region of interest" description="Disordered" evidence="1">
    <location>
        <begin position="127"/>
        <end position="146"/>
    </location>
</feature>